<dbReference type="Gene3D" id="1.10.8.610">
    <property type="entry name" value="SirC, precorrin-2 dehydrogenase, C-terminal helical domain-like"/>
    <property type="match status" value="1"/>
</dbReference>
<protein>
    <recommendedName>
        <fullName evidence="2">precorrin-2 dehydrogenase</fullName>
        <ecNumber evidence="2">1.3.1.76</ecNumber>
    </recommendedName>
</protein>
<dbReference type="GO" id="GO:0008168">
    <property type="term" value="F:methyltransferase activity"/>
    <property type="evidence" value="ECO:0007669"/>
    <property type="project" value="UniProtKB-KW"/>
</dbReference>
<evidence type="ECO:0000256" key="2">
    <source>
        <dbReference type="ARBA" id="ARBA00012400"/>
    </source>
</evidence>
<dbReference type="NCBIfam" id="TIGR01470">
    <property type="entry name" value="cysG_Nterm"/>
    <property type="match status" value="1"/>
</dbReference>
<dbReference type="Proteomes" id="UP000247523">
    <property type="component" value="Unassembled WGS sequence"/>
</dbReference>
<evidence type="ECO:0000313" key="8">
    <source>
        <dbReference type="EMBL" id="PXV89192.1"/>
    </source>
</evidence>
<dbReference type="UniPathway" id="UPA00262">
    <property type="reaction ID" value="UER00222"/>
</dbReference>
<dbReference type="InterPro" id="IPR036291">
    <property type="entry name" value="NAD(P)-bd_dom_sf"/>
</dbReference>
<dbReference type="AlphaFoldDB" id="A0A255IHJ8"/>
<dbReference type="EMBL" id="QICS01000007">
    <property type="protein sequence ID" value="PXV89192.1"/>
    <property type="molecule type" value="Genomic_DNA"/>
</dbReference>
<organism evidence="9 10">
    <name type="scientific">Lachnotalea glycerini</name>
    <dbReference type="NCBI Taxonomy" id="1763509"/>
    <lineage>
        <taxon>Bacteria</taxon>
        <taxon>Bacillati</taxon>
        <taxon>Bacillota</taxon>
        <taxon>Clostridia</taxon>
        <taxon>Lachnospirales</taxon>
        <taxon>Lachnospiraceae</taxon>
        <taxon>Lachnotalea</taxon>
    </lineage>
</organism>
<dbReference type="GO" id="GO:0043115">
    <property type="term" value="F:precorrin-2 dehydrogenase activity"/>
    <property type="evidence" value="ECO:0007669"/>
    <property type="project" value="UniProtKB-EC"/>
</dbReference>
<reference evidence="9 10" key="1">
    <citation type="journal article" date="2017" name="Genome Announc.">
        <title>Draft Genome Sequence of a Sporulating and Motile Strain of Lachnotalea glycerini Isolated from Water in Quebec City, Canada.</title>
        <authorList>
            <person name="Maheux A.F."/>
            <person name="Boudreau D.K."/>
            <person name="Berube E."/>
            <person name="Boissinot M."/>
            <person name="Raymond F."/>
            <person name="Brodeur S."/>
            <person name="Corbeil J."/>
            <person name="Isabel S."/>
            <person name="Omar R.F."/>
            <person name="Bergeron M.G."/>
        </authorList>
    </citation>
    <scope>NUCLEOTIDE SEQUENCE [LARGE SCALE GENOMIC DNA]</scope>
    <source>
        <strain evidence="9 10">CCRI-19302</strain>
    </source>
</reference>
<dbReference type="EC" id="1.3.1.76" evidence="2"/>
<evidence type="ECO:0000256" key="6">
    <source>
        <dbReference type="ARBA" id="ARBA00047561"/>
    </source>
</evidence>
<dbReference type="GO" id="GO:0032259">
    <property type="term" value="P:methylation"/>
    <property type="evidence" value="ECO:0007669"/>
    <property type="project" value="UniProtKB-KW"/>
</dbReference>
<evidence type="ECO:0000313" key="9">
    <source>
        <dbReference type="EMBL" id="RDY31461.1"/>
    </source>
</evidence>
<dbReference type="InterPro" id="IPR028161">
    <property type="entry name" value="Met8-like"/>
</dbReference>
<keyword evidence="10" id="KW-1185">Reference proteome</keyword>
<comment type="pathway">
    <text evidence="1">Porphyrin-containing compound metabolism; siroheme biosynthesis; sirohydrochlorin from precorrin-2: step 1/1.</text>
</comment>
<evidence type="ECO:0000256" key="1">
    <source>
        <dbReference type="ARBA" id="ARBA00005010"/>
    </source>
</evidence>
<keyword evidence="8" id="KW-0489">Methyltransferase</keyword>
<keyword evidence="4" id="KW-0520">NAD</keyword>
<evidence type="ECO:0000313" key="11">
    <source>
        <dbReference type="Proteomes" id="UP000247523"/>
    </source>
</evidence>
<reference evidence="8 11" key="2">
    <citation type="submission" date="2018-05" db="EMBL/GenBank/DDBJ databases">
        <title>Genomic Encyclopedia of Type Strains, Phase IV (KMG-IV): sequencing the most valuable type-strain genomes for metagenomic binning, comparative biology and taxonomic classification.</title>
        <authorList>
            <person name="Goeker M."/>
        </authorList>
    </citation>
    <scope>NUCLEOTIDE SEQUENCE [LARGE SCALE GENOMIC DNA]</scope>
    <source>
        <strain evidence="8 11">DSM 28816</strain>
    </source>
</reference>
<keyword evidence="3" id="KW-0560">Oxidoreductase</keyword>
<keyword evidence="8" id="KW-0808">Transferase</keyword>
<dbReference type="OrthoDB" id="9773765at2"/>
<proteinExistence type="predicted"/>
<dbReference type="GO" id="GO:0019354">
    <property type="term" value="P:siroheme biosynthetic process"/>
    <property type="evidence" value="ECO:0007669"/>
    <property type="project" value="UniProtKB-UniPathway"/>
</dbReference>
<dbReference type="EMBL" id="NOKA02000015">
    <property type="protein sequence ID" value="RDY31461.1"/>
    <property type="molecule type" value="Genomic_DNA"/>
</dbReference>
<dbReference type="RefSeq" id="WP_094377496.1">
    <property type="nucleotide sequence ID" value="NZ_NOKA02000015.1"/>
</dbReference>
<dbReference type="Gene3D" id="3.40.50.720">
    <property type="entry name" value="NAD(P)-binding Rossmann-like Domain"/>
    <property type="match status" value="1"/>
</dbReference>
<evidence type="ECO:0000256" key="4">
    <source>
        <dbReference type="ARBA" id="ARBA00023027"/>
    </source>
</evidence>
<evidence type="ECO:0000256" key="3">
    <source>
        <dbReference type="ARBA" id="ARBA00023002"/>
    </source>
</evidence>
<dbReference type="Pfam" id="PF13241">
    <property type="entry name" value="NAD_binding_7"/>
    <property type="match status" value="1"/>
</dbReference>
<comment type="caution">
    <text evidence="9">The sequence shown here is derived from an EMBL/GenBank/DDBJ whole genome shotgun (WGS) entry which is preliminary data.</text>
</comment>
<gene>
    <name evidence="8" type="ORF">C8E03_107169</name>
    <name evidence="9" type="ORF">CG710_009475</name>
</gene>
<name>A0A255IHJ8_9FIRM</name>
<dbReference type="InterPro" id="IPR042518">
    <property type="entry name" value="SirC_C"/>
</dbReference>
<keyword evidence="5" id="KW-0627">Porphyrin biosynthesis</keyword>
<comment type="catalytic activity">
    <reaction evidence="6">
        <text>precorrin-2 + NAD(+) = sirohydrochlorin + NADH + 2 H(+)</text>
        <dbReference type="Rhea" id="RHEA:15613"/>
        <dbReference type="ChEBI" id="CHEBI:15378"/>
        <dbReference type="ChEBI" id="CHEBI:57540"/>
        <dbReference type="ChEBI" id="CHEBI:57945"/>
        <dbReference type="ChEBI" id="CHEBI:58351"/>
        <dbReference type="ChEBI" id="CHEBI:58827"/>
        <dbReference type="EC" id="1.3.1.76"/>
    </reaction>
</comment>
<dbReference type="PANTHER" id="PTHR35330">
    <property type="entry name" value="SIROHEME BIOSYNTHESIS PROTEIN MET8"/>
    <property type="match status" value="1"/>
</dbReference>
<dbReference type="InterPro" id="IPR019478">
    <property type="entry name" value="Sirohaem_synthase_dimer_dom"/>
</dbReference>
<evidence type="ECO:0000259" key="7">
    <source>
        <dbReference type="Pfam" id="PF10414"/>
    </source>
</evidence>
<evidence type="ECO:0000256" key="5">
    <source>
        <dbReference type="ARBA" id="ARBA00023244"/>
    </source>
</evidence>
<dbReference type="SUPFAM" id="SSF51735">
    <property type="entry name" value="NAD(P)-binding Rossmann-fold domains"/>
    <property type="match status" value="1"/>
</dbReference>
<evidence type="ECO:0000313" key="10">
    <source>
        <dbReference type="Proteomes" id="UP000216411"/>
    </source>
</evidence>
<dbReference type="Pfam" id="PF10414">
    <property type="entry name" value="CysG_dimeriser"/>
    <property type="match status" value="1"/>
</dbReference>
<dbReference type="InterPro" id="IPR006367">
    <property type="entry name" value="Sirohaem_synthase_N"/>
</dbReference>
<accession>A0A255IHJ8</accession>
<dbReference type="Proteomes" id="UP000216411">
    <property type="component" value="Unassembled WGS sequence"/>
</dbReference>
<feature type="domain" description="Sirohaem synthase dimerisation" evidence="7">
    <location>
        <begin position="148"/>
        <end position="180"/>
    </location>
</feature>
<dbReference type="SUPFAM" id="SSF75615">
    <property type="entry name" value="Siroheme synthase middle domains-like"/>
    <property type="match status" value="1"/>
</dbReference>
<sequence>MAYFPMFIELKNKPCLIVGGGTVAYRKVIVLKDFEADITVVSSTISEKIRQCQPIICKEKEFEEADLEGMQLVIAATDDEQTNHDIALLCKMRGIAVNAVDQIEDCSFIFGSYVKEKDVVAAISSAGKSPVITQYLRDYMQQILTEEIGEMADFLGDLRPRVKEEIVNQSERKKVYQDLLAITLEKKELPQEEEIEAVMKRYKSKTN</sequence>
<reference evidence="9" key="3">
    <citation type="submission" date="2018-07" db="EMBL/GenBank/DDBJ databases">
        <authorList>
            <person name="Quirk P.G."/>
            <person name="Krulwich T.A."/>
        </authorList>
    </citation>
    <scope>NUCLEOTIDE SEQUENCE</scope>
    <source>
        <strain evidence="9">CCRI-19302</strain>
    </source>
</reference>
<dbReference type="GO" id="GO:0004325">
    <property type="term" value="F:ferrochelatase activity"/>
    <property type="evidence" value="ECO:0007669"/>
    <property type="project" value="InterPro"/>
</dbReference>
<dbReference type="PANTHER" id="PTHR35330:SF1">
    <property type="entry name" value="SIROHEME BIOSYNTHESIS PROTEIN MET8"/>
    <property type="match status" value="1"/>
</dbReference>